<feature type="transmembrane region" description="Helical" evidence="1">
    <location>
        <begin position="56"/>
        <end position="77"/>
    </location>
</feature>
<keyword evidence="1" id="KW-1133">Transmembrane helix</keyword>
<dbReference type="Proteomes" id="UP001595823">
    <property type="component" value="Unassembled WGS sequence"/>
</dbReference>
<sequence length="120" mass="11799">MDTTDIAAVLQAATDYGTGYGRAGSLVAGLIALFGFAMGGTALYRLKKGRGFAGQAAVVAVAAGLAALAFGAWNLAAAEGGLGTGNGRAGAVVAMVIGLGAAVLGWWALRRSRSATRAPE</sequence>
<feature type="transmembrane region" description="Helical" evidence="1">
    <location>
        <begin position="89"/>
        <end position="109"/>
    </location>
</feature>
<dbReference type="InterPro" id="IPR045770">
    <property type="entry name" value="DUF6223"/>
</dbReference>
<name>A0ABV8TX64_9ACTN</name>
<dbReference type="RefSeq" id="WP_380620057.1">
    <property type="nucleotide sequence ID" value="NZ_JBHSDK010000013.1"/>
</dbReference>
<dbReference type="Pfam" id="PF19733">
    <property type="entry name" value="DUF6223"/>
    <property type="match status" value="1"/>
</dbReference>
<evidence type="ECO:0000313" key="3">
    <source>
        <dbReference type="Proteomes" id="UP001595823"/>
    </source>
</evidence>
<organism evidence="2 3">
    <name type="scientific">Salininema proteolyticum</name>
    <dbReference type="NCBI Taxonomy" id="1607685"/>
    <lineage>
        <taxon>Bacteria</taxon>
        <taxon>Bacillati</taxon>
        <taxon>Actinomycetota</taxon>
        <taxon>Actinomycetes</taxon>
        <taxon>Glycomycetales</taxon>
        <taxon>Glycomycetaceae</taxon>
        <taxon>Salininema</taxon>
    </lineage>
</organism>
<keyword evidence="1" id="KW-0812">Transmembrane</keyword>
<keyword evidence="3" id="KW-1185">Reference proteome</keyword>
<protein>
    <submittedName>
        <fullName evidence="2">DUF6223 family protein</fullName>
    </submittedName>
</protein>
<feature type="transmembrane region" description="Helical" evidence="1">
    <location>
        <begin position="23"/>
        <end position="44"/>
    </location>
</feature>
<proteinExistence type="predicted"/>
<dbReference type="EMBL" id="JBHSDK010000013">
    <property type="protein sequence ID" value="MFC4335353.1"/>
    <property type="molecule type" value="Genomic_DNA"/>
</dbReference>
<keyword evidence="1" id="KW-0472">Membrane</keyword>
<evidence type="ECO:0000256" key="1">
    <source>
        <dbReference type="SAM" id="Phobius"/>
    </source>
</evidence>
<gene>
    <name evidence="2" type="ORF">ACFPET_09100</name>
</gene>
<evidence type="ECO:0000313" key="2">
    <source>
        <dbReference type="EMBL" id="MFC4335353.1"/>
    </source>
</evidence>
<reference evidence="3" key="1">
    <citation type="journal article" date="2019" name="Int. J. Syst. Evol. Microbiol.">
        <title>The Global Catalogue of Microorganisms (GCM) 10K type strain sequencing project: providing services to taxonomists for standard genome sequencing and annotation.</title>
        <authorList>
            <consortium name="The Broad Institute Genomics Platform"/>
            <consortium name="The Broad Institute Genome Sequencing Center for Infectious Disease"/>
            <person name="Wu L."/>
            <person name="Ma J."/>
        </authorList>
    </citation>
    <scope>NUCLEOTIDE SEQUENCE [LARGE SCALE GENOMIC DNA]</scope>
    <source>
        <strain evidence="3">IBRC-M 10908</strain>
    </source>
</reference>
<comment type="caution">
    <text evidence="2">The sequence shown here is derived from an EMBL/GenBank/DDBJ whole genome shotgun (WGS) entry which is preliminary data.</text>
</comment>
<accession>A0ABV8TX64</accession>